<sequence>MCHGMKARSGDPFLKEQQHLRLSPLLLWFQLWLWFGPAQFTVGFDDRTYCVDPGVPENGYRKPSSGLFFENATVRFLCQEGYKLRGLSKKQCVKHINDTLRWTPNDKPVCLEEGCPRPLVLSHSYINISESESSFPVGSVVFYHCSTGYRLEGSEFIECMSKLIWSDNPPRCLDVKVCSLPPMVNHGNYVCHPQPCDPYNHETVVEFSCELGYTLTSDYKYSTCRYGKWSPSFDVSCVKTEQSWPRTQETLLTTWKIVAFTATSVLLALLLVILGRIFQTKIKSHFLPRGAQNGSSDPAFVVVDGVPVMLPSYDEAVNSGVNALVPGHTSSAGQGISPHMDDQNPPAYPGSTDTDVPLGDPEASNRLSSSELLWGLYSSSVCQAGVASTAEGAESTGILGEAPSTSPNVDIADVLVATSQKEYEKELEKVQRRTLKMIKGKKFH</sequence>
<evidence type="ECO:0000313" key="6">
    <source>
        <dbReference type="Proteomes" id="UP000515159"/>
    </source>
</evidence>
<keyword evidence="4" id="KW-0812">Transmembrane</keyword>
<name>A0A6P8R023_GEOSA</name>
<dbReference type="OrthoDB" id="7487745at2759"/>
<evidence type="ECO:0000313" key="10">
    <source>
        <dbReference type="RefSeq" id="XP_033793292.1"/>
    </source>
</evidence>
<dbReference type="InterPro" id="IPR042985">
    <property type="entry name" value="SUSD4"/>
</dbReference>
<keyword evidence="2" id="KW-0768">Sushi</keyword>
<feature type="domain" description="Sushi" evidence="5">
    <location>
        <begin position="113"/>
        <end position="174"/>
    </location>
</feature>
<dbReference type="SMART" id="SM00032">
    <property type="entry name" value="CCP"/>
    <property type="match status" value="3"/>
</dbReference>
<dbReference type="CDD" id="cd00033">
    <property type="entry name" value="CCP"/>
    <property type="match status" value="3"/>
</dbReference>
<dbReference type="Pfam" id="PF00084">
    <property type="entry name" value="Sushi"/>
    <property type="match status" value="3"/>
</dbReference>
<proteinExistence type="predicted"/>
<feature type="domain" description="Sushi" evidence="5">
    <location>
        <begin position="48"/>
        <end position="112"/>
    </location>
</feature>
<comment type="caution">
    <text evidence="2">Lacks conserved residue(s) required for the propagation of feature annotation.</text>
</comment>
<evidence type="ECO:0000313" key="9">
    <source>
        <dbReference type="RefSeq" id="XP_033793291.1"/>
    </source>
</evidence>
<keyword evidence="6" id="KW-1185">Reference proteome</keyword>
<evidence type="ECO:0000256" key="2">
    <source>
        <dbReference type="PROSITE-ProRule" id="PRU00302"/>
    </source>
</evidence>
<keyword evidence="1 2" id="KW-1015">Disulfide bond</keyword>
<feature type="region of interest" description="Disordered" evidence="3">
    <location>
        <begin position="328"/>
        <end position="365"/>
    </location>
</feature>
<dbReference type="AlphaFoldDB" id="A0A6P8R023"/>
<dbReference type="GeneID" id="117357111"/>
<feature type="domain" description="Sushi" evidence="5">
    <location>
        <begin position="176"/>
        <end position="239"/>
    </location>
</feature>
<dbReference type="RefSeq" id="XP_033793292.1">
    <property type="nucleotide sequence ID" value="XM_033937401.1"/>
</dbReference>
<dbReference type="RefSeq" id="XP_033793289.1">
    <property type="nucleotide sequence ID" value="XM_033937398.1"/>
</dbReference>
<dbReference type="SUPFAM" id="SSF57535">
    <property type="entry name" value="Complement control module/SCR domain"/>
    <property type="match status" value="3"/>
</dbReference>
<evidence type="ECO:0000313" key="7">
    <source>
        <dbReference type="RefSeq" id="XP_033793289.1"/>
    </source>
</evidence>
<dbReference type="RefSeq" id="XP_033793291.1">
    <property type="nucleotide sequence ID" value="XM_033937400.1"/>
</dbReference>
<dbReference type="RefSeq" id="XP_033793290.1">
    <property type="nucleotide sequence ID" value="XM_033937399.1"/>
</dbReference>
<dbReference type="PANTHER" id="PTHR47007">
    <property type="entry name" value="SUSHI DOMAIN-CONTAINING PROTEIN 4"/>
    <property type="match status" value="1"/>
</dbReference>
<feature type="disulfide bond" evidence="2">
    <location>
        <begin position="145"/>
        <end position="172"/>
    </location>
</feature>
<dbReference type="GO" id="GO:0045957">
    <property type="term" value="P:negative regulation of complement activation, alternative pathway"/>
    <property type="evidence" value="ECO:0007669"/>
    <property type="project" value="TreeGrafter"/>
</dbReference>
<accession>A0A6P8R023</accession>
<dbReference type="InterPro" id="IPR035976">
    <property type="entry name" value="Sushi/SCR/CCP_sf"/>
</dbReference>
<evidence type="ECO:0000259" key="5">
    <source>
        <dbReference type="PROSITE" id="PS50923"/>
    </source>
</evidence>
<evidence type="ECO:0000256" key="1">
    <source>
        <dbReference type="ARBA" id="ARBA00023157"/>
    </source>
</evidence>
<keyword evidence="4" id="KW-0472">Membrane</keyword>
<dbReference type="Proteomes" id="UP000515159">
    <property type="component" value="Chromosome 3"/>
</dbReference>
<evidence type="ECO:0000313" key="11">
    <source>
        <dbReference type="RefSeq" id="XP_033793293.1"/>
    </source>
</evidence>
<dbReference type="GO" id="GO:0045959">
    <property type="term" value="P:negative regulation of complement activation, classical pathway"/>
    <property type="evidence" value="ECO:0007669"/>
    <property type="project" value="TreeGrafter"/>
</dbReference>
<protein>
    <submittedName>
        <fullName evidence="7 8">Sushi domain-containing protein 4 isoform X1</fullName>
    </submittedName>
</protein>
<dbReference type="PROSITE" id="PS50923">
    <property type="entry name" value="SUSHI"/>
    <property type="match status" value="3"/>
</dbReference>
<reference evidence="7 8" key="1">
    <citation type="submission" date="2025-04" db="UniProtKB">
        <authorList>
            <consortium name="RefSeq"/>
        </authorList>
    </citation>
    <scope>IDENTIFICATION</scope>
</reference>
<dbReference type="PANTHER" id="PTHR47007:SF1">
    <property type="entry name" value="SUSHI DOMAIN-CONTAINING PROTEIN 4"/>
    <property type="match status" value="1"/>
</dbReference>
<dbReference type="Gene3D" id="2.10.70.10">
    <property type="entry name" value="Complement Module, domain 1"/>
    <property type="match status" value="3"/>
</dbReference>
<gene>
    <name evidence="7 8 9 10 11" type="primary">SUSD4</name>
</gene>
<organism evidence="6 11">
    <name type="scientific">Geotrypetes seraphini</name>
    <name type="common">Gaboon caecilian</name>
    <name type="synonym">Caecilia seraphini</name>
    <dbReference type="NCBI Taxonomy" id="260995"/>
    <lineage>
        <taxon>Eukaryota</taxon>
        <taxon>Metazoa</taxon>
        <taxon>Chordata</taxon>
        <taxon>Craniata</taxon>
        <taxon>Vertebrata</taxon>
        <taxon>Euteleostomi</taxon>
        <taxon>Amphibia</taxon>
        <taxon>Gymnophiona</taxon>
        <taxon>Geotrypetes</taxon>
    </lineage>
</organism>
<evidence type="ECO:0000313" key="8">
    <source>
        <dbReference type="RefSeq" id="XP_033793290.1"/>
    </source>
</evidence>
<dbReference type="RefSeq" id="XP_033793293.1">
    <property type="nucleotide sequence ID" value="XM_033937402.1"/>
</dbReference>
<evidence type="ECO:0000256" key="3">
    <source>
        <dbReference type="SAM" id="MobiDB-lite"/>
    </source>
</evidence>
<evidence type="ECO:0000256" key="4">
    <source>
        <dbReference type="SAM" id="Phobius"/>
    </source>
</evidence>
<dbReference type="InterPro" id="IPR000436">
    <property type="entry name" value="Sushi_SCR_CCP_dom"/>
</dbReference>
<dbReference type="KEGG" id="gsh:117357111"/>
<feature type="transmembrane region" description="Helical" evidence="4">
    <location>
        <begin position="257"/>
        <end position="278"/>
    </location>
</feature>
<keyword evidence="4" id="KW-1133">Transmembrane helix</keyword>
<dbReference type="CTD" id="55061"/>